<dbReference type="Proteomes" id="UP000299102">
    <property type="component" value="Unassembled WGS sequence"/>
</dbReference>
<accession>A0A4C1TAZ1</accession>
<comment type="caution">
    <text evidence="2">The sequence shown here is derived from an EMBL/GenBank/DDBJ whole genome shotgun (WGS) entry which is preliminary data.</text>
</comment>
<dbReference type="AlphaFoldDB" id="A0A4C1TAZ1"/>
<feature type="region of interest" description="Disordered" evidence="1">
    <location>
        <begin position="75"/>
        <end position="132"/>
    </location>
</feature>
<reference evidence="2 3" key="1">
    <citation type="journal article" date="2019" name="Commun. Biol.">
        <title>The bagworm genome reveals a unique fibroin gene that provides high tensile strength.</title>
        <authorList>
            <person name="Kono N."/>
            <person name="Nakamura H."/>
            <person name="Ohtoshi R."/>
            <person name="Tomita M."/>
            <person name="Numata K."/>
            <person name="Arakawa K."/>
        </authorList>
    </citation>
    <scope>NUCLEOTIDE SEQUENCE [LARGE SCALE GENOMIC DNA]</scope>
</reference>
<proteinExistence type="predicted"/>
<evidence type="ECO:0000256" key="1">
    <source>
        <dbReference type="SAM" id="MobiDB-lite"/>
    </source>
</evidence>
<feature type="compositionally biased region" description="Low complexity" evidence="1">
    <location>
        <begin position="75"/>
        <end position="86"/>
    </location>
</feature>
<evidence type="ECO:0000313" key="2">
    <source>
        <dbReference type="EMBL" id="GBP10587.1"/>
    </source>
</evidence>
<gene>
    <name evidence="2" type="ORF">EVAR_76416_1</name>
</gene>
<feature type="compositionally biased region" description="Basic and acidic residues" evidence="1">
    <location>
        <begin position="110"/>
        <end position="119"/>
    </location>
</feature>
<keyword evidence="3" id="KW-1185">Reference proteome</keyword>
<evidence type="ECO:0000313" key="3">
    <source>
        <dbReference type="Proteomes" id="UP000299102"/>
    </source>
</evidence>
<dbReference type="EMBL" id="BGZK01000041">
    <property type="protein sequence ID" value="GBP10587.1"/>
    <property type="molecule type" value="Genomic_DNA"/>
</dbReference>
<sequence>MTASRFFPDSFNNCDQLSMSAYFRSYVATRSTISRSFLSLTTSCPVLIESKFEREVNNTLRRCIYPVLDDRQRPPAAAARAGVRPPSGLAPNGSAAEDARATRAAPPARGNDKIPDRTARGGRPPRAARAAHRLSGRDAIRKVFPELSIFFTFSPQTLSEVCFETVVKATLAATLYSHPAPRPPQHPPGAYTRIVLVFDPALALDLNPDPALYSDARPGAYFGPSLDVATRF</sequence>
<protein>
    <submittedName>
        <fullName evidence="2">Uncharacterized protein</fullName>
    </submittedName>
</protein>
<organism evidence="2 3">
    <name type="scientific">Eumeta variegata</name>
    <name type="common">Bagworm moth</name>
    <name type="synonym">Eumeta japonica</name>
    <dbReference type="NCBI Taxonomy" id="151549"/>
    <lineage>
        <taxon>Eukaryota</taxon>
        <taxon>Metazoa</taxon>
        <taxon>Ecdysozoa</taxon>
        <taxon>Arthropoda</taxon>
        <taxon>Hexapoda</taxon>
        <taxon>Insecta</taxon>
        <taxon>Pterygota</taxon>
        <taxon>Neoptera</taxon>
        <taxon>Endopterygota</taxon>
        <taxon>Lepidoptera</taxon>
        <taxon>Glossata</taxon>
        <taxon>Ditrysia</taxon>
        <taxon>Tineoidea</taxon>
        <taxon>Psychidae</taxon>
        <taxon>Oiketicinae</taxon>
        <taxon>Eumeta</taxon>
    </lineage>
</organism>
<name>A0A4C1TAZ1_EUMVA</name>